<name>A0AA88ISY3_ARTSF</name>
<accession>A0AA88ISY3</accession>
<organism evidence="2 3">
    <name type="scientific">Artemia franciscana</name>
    <name type="common">Brine shrimp</name>
    <name type="synonym">Artemia sanfranciscana</name>
    <dbReference type="NCBI Taxonomy" id="6661"/>
    <lineage>
        <taxon>Eukaryota</taxon>
        <taxon>Metazoa</taxon>
        <taxon>Ecdysozoa</taxon>
        <taxon>Arthropoda</taxon>
        <taxon>Crustacea</taxon>
        <taxon>Branchiopoda</taxon>
        <taxon>Anostraca</taxon>
        <taxon>Artemiidae</taxon>
        <taxon>Artemia</taxon>
    </lineage>
</organism>
<proteinExistence type="predicted"/>
<keyword evidence="3" id="KW-1185">Reference proteome</keyword>
<dbReference type="EMBL" id="JAVRJZ010000002">
    <property type="protein sequence ID" value="KAK2726227.1"/>
    <property type="molecule type" value="Genomic_DNA"/>
</dbReference>
<dbReference type="AlphaFoldDB" id="A0AA88ISY3"/>
<reference evidence="2" key="1">
    <citation type="submission" date="2023-07" db="EMBL/GenBank/DDBJ databases">
        <title>Chromosome-level genome assembly of Artemia franciscana.</title>
        <authorList>
            <person name="Jo E."/>
        </authorList>
    </citation>
    <scope>NUCLEOTIDE SEQUENCE</scope>
    <source>
        <tissue evidence="2">Whole body</tissue>
    </source>
</reference>
<evidence type="ECO:0000313" key="2">
    <source>
        <dbReference type="EMBL" id="KAK2726227.1"/>
    </source>
</evidence>
<protein>
    <submittedName>
        <fullName evidence="2">Uncharacterized protein</fullName>
    </submittedName>
</protein>
<comment type="caution">
    <text evidence="2">The sequence shown here is derived from an EMBL/GenBank/DDBJ whole genome shotgun (WGS) entry which is preliminary data.</text>
</comment>
<sequence>MIKQAYLDVALARSGVFRWHGSFLEGQDEVANENRPKKARMSQSKVKAMLIIFCTSKASSTMNLFLWTNRQCQVLCESAQDTQTKGQWGPTRHRNQQEVAPRKRPDSRHLSWEMLPGQGWHSNASAAALQPRCGPRNFFWFPHQKRPMKGKPLRRERGSKQHAPWLSRLYRRMHTVTPSILGNRAGSAVLTLKEPF</sequence>
<feature type="region of interest" description="Disordered" evidence="1">
    <location>
        <begin position="84"/>
        <end position="108"/>
    </location>
</feature>
<evidence type="ECO:0000313" key="3">
    <source>
        <dbReference type="Proteomes" id="UP001187531"/>
    </source>
</evidence>
<dbReference type="Proteomes" id="UP001187531">
    <property type="component" value="Unassembled WGS sequence"/>
</dbReference>
<gene>
    <name evidence="2" type="ORF">QYM36_000620</name>
</gene>
<evidence type="ECO:0000256" key="1">
    <source>
        <dbReference type="SAM" id="MobiDB-lite"/>
    </source>
</evidence>